<evidence type="ECO:0000313" key="3">
    <source>
        <dbReference type="Proteomes" id="UP000527355"/>
    </source>
</evidence>
<dbReference type="EMBL" id="JABWUV010000003">
    <property type="protein sequence ID" value="KAF6369013.1"/>
    <property type="molecule type" value="Genomic_DNA"/>
</dbReference>
<gene>
    <name evidence="2" type="ORF">mMyoMyo1_010419</name>
</gene>
<protein>
    <submittedName>
        <fullName evidence="2">Uncharacterized protein</fullName>
    </submittedName>
</protein>
<sequence>MSRLPPWILPFLEMSERWPAWVMFPASLPACLPACLCSSPPRNCCLLSPELLMPSGFCFHSRLWIRSWEAALSFLCGGHSQSLLLASELTSLETPGSTDGLLEPAQTATKSDNSLGRRRAATPSLANWKAEETRRSGRD</sequence>
<name>A0A7J7Z426_MYOMY</name>
<feature type="region of interest" description="Disordered" evidence="1">
    <location>
        <begin position="95"/>
        <end position="139"/>
    </location>
</feature>
<accession>A0A7J7Z426</accession>
<feature type="compositionally biased region" description="Basic and acidic residues" evidence="1">
    <location>
        <begin position="129"/>
        <end position="139"/>
    </location>
</feature>
<proteinExistence type="predicted"/>
<dbReference type="Proteomes" id="UP000527355">
    <property type="component" value="Unassembled WGS sequence"/>
</dbReference>
<organism evidence="2 3">
    <name type="scientific">Myotis myotis</name>
    <name type="common">Greater mouse-eared bat</name>
    <name type="synonym">Vespertilio myotis</name>
    <dbReference type="NCBI Taxonomy" id="51298"/>
    <lineage>
        <taxon>Eukaryota</taxon>
        <taxon>Metazoa</taxon>
        <taxon>Chordata</taxon>
        <taxon>Craniata</taxon>
        <taxon>Vertebrata</taxon>
        <taxon>Euteleostomi</taxon>
        <taxon>Mammalia</taxon>
        <taxon>Eutheria</taxon>
        <taxon>Laurasiatheria</taxon>
        <taxon>Chiroptera</taxon>
        <taxon>Yangochiroptera</taxon>
        <taxon>Vespertilionidae</taxon>
        <taxon>Myotis</taxon>
    </lineage>
</organism>
<evidence type="ECO:0000256" key="1">
    <source>
        <dbReference type="SAM" id="MobiDB-lite"/>
    </source>
</evidence>
<comment type="caution">
    <text evidence="2">The sequence shown here is derived from an EMBL/GenBank/DDBJ whole genome shotgun (WGS) entry which is preliminary data.</text>
</comment>
<keyword evidence="3" id="KW-1185">Reference proteome</keyword>
<evidence type="ECO:0000313" key="2">
    <source>
        <dbReference type="EMBL" id="KAF6369013.1"/>
    </source>
</evidence>
<dbReference type="AlphaFoldDB" id="A0A7J7Z426"/>
<reference evidence="2 3" key="1">
    <citation type="journal article" date="2020" name="Nature">
        <title>Six reference-quality genomes reveal evolution of bat adaptations.</title>
        <authorList>
            <person name="Jebb D."/>
            <person name="Huang Z."/>
            <person name="Pippel M."/>
            <person name="Hughes G.M."/>
            <person name="Lavrichenko K."/>
            <person name="Devanna P."/>
            <person name="Winkler S."/>
            <person name="Jermiin L.S."/>
            <person name="Skirmuntt E.C."/>
            <person name="Katzourakis A."/>
            <person name="Burkitt-Gray L."/>
            <person name="Ray D.A."/>
            <person name="Sullivan K.A.M."/>
            <person name="Roscito J.G."/>
            <person name="Kirilenko B.M."/>
            <person name="Davalos L.M."/>
            <person name="Corthals A.P."/>
            <person name="Power M.L."/>
            <person name="Jones G."/>
            <person name="Ransome R.D."/>
            <person name="Dechmann D.K.N."/>
            <person name="Locatelli A.G."/>
            <person name="Puechmaille S.J."/>
            <person name="Fedrigo O."/>
            <person name="Jarvis E.D."/>
            <person name="Hiller M."/>
            <person name="Vernes S.C."/>
            <person name="Myers E.W."/>
            <person name="Teeling E.C."/>
        </authorList>
    </citation>
    <scope>NUCLEOTIDE SEQUENCE [LARGE SCALE GENOMIC DNA]</scope>
    <source>
        <strain evidence="2">MMyoMyo1</strain>
        <tissue evidence="2">Flight muscle</tissue>
    </source>
</reference>